<dbReference type="Proteomes" id="UP000644507">
    <property type="component" value="Unassembled WGS sequence"/>
</dbReference>
<evidence type="ECO:0000313" key="2">
    <source>
        <dbReference type="Proteomes" id="UP000644507"/>
    </source>
</evidence>
<gene>
    <name evidence="1" type="ORF">GCM10007100_07150</name>
</gene>
<dbReference type="Gene3D" id="1.10.10.10">
    <property type="entry name" value="Winged helix-like DNA-binding domain superfamily/Winged helix DNA-binding domain"/>
    <property type="match status" value="1"/>
</dbReference>
<dbReference type="RefSeq" id="WP_189567419.1">
    <property type="nucleotide sequence ID" value="NZ_BMXI01000002.1"/>
</dbReference>
<reference evidence="1" key="1">
    <citation type="journal article" date="2014" name="Int. J. Syst. Evol. Microbiol.">
        <title>Complete genome sequence of Corynebacterium casei LMG S-19264T (=DSM 44701T), isolated from a smear-ripened cheese.</title>
        <authorList>
            <consortium name="US DOE Joint Genome Institute (JGI-PGF)"/>
            <person name="Walter F."/>
            <person name="Albersmeier A."/>
            <person name="Kalinowski J."/>
            <person name="Ruckert C."/>
        </authorList>
    </citation>
    <scope>NUCLEOTIDE SEQUENCE</scope>
    <source>
        <strain evidence="1">KCTC 12988</strain>
    </source>
</reference>
<keyword evidence="2" id="KW-1185">Reference proteome</keyword>
<name>A0A918WG54_9BACT</name>
<protein>
    <recommendedName>
        <fullName evidence="3">HTH arsR-type domain-containing protein</fullName>
    </recommendedName>
</protein>
<organism evidence="1 2">
    <name type="scientific">Roseibacillus persicicus</name>
    <dbReference type="NCBI Taxonomy" id="454148"/>
    <lineage>
        <taxon>Bacteria</taxon>
        <taxon>Pseudomonadati</taxon>
        <taxon>Verrucomicrobiota</taxon>
        <taxon>Verrucomicrobiia</taxon>
        <taxon>Verrucomicrobiales</taxon>
        <taxon>Verrucomicrobiaceae</taxon>
        <taxon>Roseibacillus</taxon>
    </lineage>
</organism>
<dbReference type="InterPro" id="IPR036388">
    <property type="entry name" value="WH-like_DNA-bd_sf"/>
</dbReference>
<sequence length="114" mass="12940">MNLSALGDILGSRSAEAVLLHLFHHGETYGRAVSNDLDLSLEPIQRQLEKFRLAGVLVSKKQGRTLVYSWNPKSRVAPRLRELVAVCYESIPLERRTSLFSTRRRPRAKDKPVT</sequence>
<evidence type="ECO:0000313" key="1">
    <source>
        <dbReference type="EMBL" id="GHC44427.1"/>
    </source>
</evidence>
<reference evidence="1" key="2">
    <citation type="submission" date="2020-09" db="EMBL/GenBank/DDBJ databases">
        <authorList>
            <person name="Sun Q."/>
            <person name="Kim S."/>
        </authorList>
    </citation>
    <scope>NUCLEOTIDE SEQUENCE</scope>
    <source>
        <strain evidence="1">KCTC 12988</strain>
    </source>
</reference>
<comment type="caution">
    <text evidence="1">The sequence shown here is derived from an EMBL/GenBank/DDBJ whole genome shotgun (WGS) entry which is preliminary data.</text>
</comment>
<dbReference type="SUPFAM" id="SSF46785">
    <property type="entry name" value="Winged helix' DNA-binding domain"/>
    <property type="match status" value="1"/>
</dbReference>
<proteinExistence type="predicted"/>
<dbReference type="InterPro" id="IPR036390">
    <property type="entry name" value="WH_DNA-bd_sf"/>
</dbReference>
<accession>A0A918WG54</accession>
<dbReference type="AlphaFoldDB" id="A0A918WG54"/>
<evidence type="ECO:0008006" key="3">
    <source>
        <dbReference type="Google" id="ProtNLM"/>
    </source>
</evidence>
<dbReference type="EMBL" id="BMXI01000002">
    <property type="protein sequence ID" value="GHC44427.1"/>
    <property type="molecule type" value="Genomic_DNA"/>
</dbReference>